<dbReference type="InterPro" id="IPR038729">
    <property type="entry name" value="Rad50/SbcC_AAA"/>
</dbReference>
<evidence type="ECO:0000313" key="3">
    <source>
        <dbReference type="Proteomes" id="UP000199111"/>
    </source>
</evidence>
<dbReference type="EMBL" id="FOQY01000015">
    <property type="protein sequence ID" value="SFK02132.1"/>
    <property type="molecule type" value="Genomic_DNA"/>
</dbReference>
<dbReference type="PANTHER" id="PTHR43581">
    <property type="entry name" value="ATP/GTP PHOSPHATASE"/>
    <property type="match status" value="1"/>
</dbReference>
<dbReference type="Pfam" id="PF13304">
    <property type="entry name" value="AAA_21"/>
    <property type="match status" value="1"/>
</dbReference>
<gene>
    <name evidence="2" type="ORF">SAMN05216275_115171</name>
</gene>
<dbReference type="InterPro" id="IPR027417">
    <property type="entry name" value="P-loop_NTPase"/>
</dbReference>
<dbReference type="AlphaFoldDB" id="A0A1I3W3X1"/>
<sequence length="454" mass="49499">MYIADLKISGVRGFSGPRSADLRLTRPDGSHAGWTVLAGRNGSGKTTLLRALALAMAGPSTARSLIPSFDGWISNDLSDATVEVKIAFDDDLDGFGRGRRPKQPFSARLNWSRELMGDSGRYGLQPSMSGHGTTAFRGPWADNPLGWFSAGYGPFRRLTGGSADTRQLMLSVGPVARLASLFHEDASLAESVSWLIDLHLRSLEGQYGAADLLAFVIELLNDGLLPDGFRIERVNSDGLWARRDGQPISLREMSDGYRTVTALVLDIVRQMRQANPGAVDGLAAGRRARLPGLPLEPPGKPTIGLPGVVLIDEIDVHLHVSWQKKIGEWLKSHFPAVQFIVTSHSPYICQSADPGGLIRLPGVDEDVPPRVVDEDRYERVVYGSGDDALLTDLFGMDSPYSSHAEDLRRRLTALERAVLRGKAAPEEVQEYERLRETLTSSLTARVDEVAARIA</sequence>
<dbReference type="Gene3D" id="3.40.50.300">
    <property type="entry name" value="P-loop containing nucleotide triphosphate hydrolases"/>
    <property type="match status" value="2"/>
</dbReference>
<accession>A0A1I3W3X1</accession>
<evidence type="ECO:0000259" key="1">
    <source>
        <dbReference type="SMART" id="SM00382"/>
    </source>
</evidence>
<dbReference type="SMART" id="SM00382">
    <property type="entry name" value="AAA"/>
    <property type="match status" value="1"/>
</dbReference>
<proteinExistence type="predicted"/>
<dbReference type="GO" id="GO:0006302">
    <property type="term" value="P:double-strand break repair"/>
    <property type="evidence" value="ECO:0007669"/>
    <property type="project" value="InterPro"/>
</dbReference>
<dbReference type="SUPFAM" id="SSF52540">
    <property type="entry name" value="P-loop containing nucleoside triphosphate hydrolases"/>
    <property type="match status" value="1"/>
</dbReference>
<dbReference type="Proteomes" id="UP000199111">
    <property type="component" value="Unassembled WGS sequence"/>
</dbReference>
<name>A0A1I3W3X1_9ACTN</name>
<dbReference type="InterPro" id="IPR003959">
    <property type="entry name" value="ATPase_AAA_core"/>
</dbReference>
<organism evidence="2 3">
    <name type="scientific">Streptosporangium canum</name>
    <dbReference type="NCBI Taxonomy" id="324952"/>
    <lineage>
        <taxon>Bacteria</taxon>
        <taxon>Bacillati</taxon>
        <taxon>Actinomycetota</taxon>
        <taxon>Actinomycetes</taxon>
        <taxon>Streptosporangiales</taxon>
        <taxon>Streptosporangiaceae</taxon>
        <taxon>Streptosporangium</taxon>
    </lineage>
</organism>
<protein>
    <submittedName>
        <fullName evidence="2">AAA domain-containing protein</fullName>
    </submittedName>
</protein>
<keyword evidence="3" id="KW-1185">Reference proteome</keyword>
<dbReference type="PANTHER" id="PTHR43581:SF2">
    <property type="entry name" value="EXCINUCLEASE ATPASE SUBUNIT"/>
    <property type="match status" value="1"/>
</dbReference>
<dbReference type="InterPro" id="IPR051396">
    <property type="entry name" value="Bact_Antivir_Def_Nuclease"/>
</dbReference>
<dbReference type="InterPro" id="IPR003593">
    <property type="entry name" value="AAA+_ATPase"/>
</dbReference>
<dbReference type="GO" id="GO:0016887">
    <property type="term" value="F:ATP hydrolysis activity"/>
    <property type="evidence" value="ECO:0007669"/>
    <property type="project" value="InterPro"/>
</dbReference>
<dbReference type="GO" id="GO:0005524">
    <property type="term" value="F:ATP binding"/>
    <property type="evidence" value="ECO:0007669"/>
    <property type="project" value="InterPro"/>
</dbReference>
<feature type="domain" description="AAA+ ATPase" evidence="1">
    <location>
        <begin position="31"/>
        <end position="373"/>
    </location>
</feature>
<reference evidence="3" key="1">
    <citation type="submission" date="2016-10" db="EMBL/GenBank/DDBJ databases">
        <authorList>
            <person name="Varghese N."/>
            <person name="Submissions S."/>
        </authorList>
    </citation>
    <scope>NUCLEOTIDE SEQUENCE [LARGE SCALE GENOMIC DNA]</scope>
    <source>
        <strain evidence="3">CGMCC 4.2126</strain>
    </source>
</reference>
<dbReference type="Pfam" id="PF13476">
    <property type="entry name" value="AAA_23"/>
    <property type="match status" value="1"/>
</dbReference>
<evidence type="ECO:0000313" key="2">
    <source>
        <dbReference type="EMBL" id="SFK02132.1"/>
    </source>
</evidence>